<dbReference type="Gene3D" id="2.60.40.1180">
    <property type="entry name" value="Golgi alpha-mannosidase II"/>
    <property type="match status" value="1"/>
</dbReference>
<dbReference type="AlphaFoldDB" id="A0A3B5L4F6"/>
<evidence type="ECO:0000313" key="7">
    <source>
        <dbReference type="Ensembl" id="ENSXCOP00000007203.1"/>
    </source>
</evidence>
<dbReference type="Pfam" id="PF00128">
    <property type="entry name" value="Alpha-amylase"/>
    <property type="match status" value="1"/>
</dbReference>
<dbReference type="InterPro" id="IPR013780">
    <property type="entry name" value="Glyco_hydro_b"/>
</dbReference>
<comment type="catalytic activity">
    <reaction evidence="1">
        <text>Transfers a segment of a (1-&gt;4)-alpha-D-glucan chain to a primary hydroxy group in a similar glucan chain.</text>
        <dbReference type="EC" id="2.4.1.18"/>
    </reaction>
</comment>
<dbReference type="GO" id="GO:0003844">
    <property type="term" value="F:1,4-alpha-glucan branching enzyme activity"/>
    <property type="evidence" value="ECO:0007669"/>
    <property type="project" value="UniProtKB-EC"/>
</dbReference>
<name>A0A3B5L4F6_9TELE</name>
<dbReference type="Gene3D" id="2.60.40.10">
    <property type="entry name" value="Immunoglobulins"/>
    <property type="match status" value="1"/>
</dbReference>
<dbReference type="Pfam" id="PF02806">
    <property type="entry name" value="Alpha-amylase_C"/>
    <property type="match status" value="1"/>
</dbReference>
<keyword evidence="5" id="KW-0808">Transferase</keyword>
<dbReference type="Pfam" id="PF02922">
    <property type="entry name" value="CBM_48"/>
    <property type="match status" value="1"/>
</dbReference>
<evidence type="ECO:0000256" key="5">
    <source>
        <dbReference type="ARBA" id="ARBA00022679"/>
    </source>
</evidence>
<keyword evidence="8" id="KW-1185">Reference proteome</keyword>
<keyword evidence="4" id="KW-0328">Glycosyltransferase</keyword>
<dbReference type="InterPro" id="IPR013783">
    <property type="entry name" value="Ig-like_fold"/>
</dbReference>
<dbReference type="InterPro" id="IPR004193">
    <property type="entry name" value="Glyco_hydro_13_N"/>
</dbReference>
<dbReference type="PIRSF" id="PIRSF000463">
    <property type="entry name" value="GlgB"/>
    <property type="match status" value="1"/>
</dbReference>
<dbReference type="SUPFAM" id="SSF51011">
    <property type="entry name" value="Glycosyl hydrolase domain"/>
    <property type="match status" value="1"/>
</dbReference>
<dbReference type="PANTHER" id="PTHR43651">
    <property type="entry name" value="1,4-ALPHA-GLUCAN-BRANCHING ENZYME"/>
    <property type="match status" value="1"/>
</dbReference>
<proteinExistence type="inferred from homology"/>
<dbReference type="SMART" id="SM00642">
    <property type="entry name" value="Aamy"/>
    <property type="match status" value="1"/>
</dbReference>
<dbReference type="GO" id="GO:0005737">
    <property type="term" value="C:cytoplasm"/>
    <property type="evidence" value="ECO:0007669"/>
    <property type="project" value="TreeGrafter"/>
</dbReference>
<comment type="similarity">
    <text evidence="2">Belongs to the glycosyl hydrolase 13 family. GlgB subfamily.</text>
</comment>
<accession>A0A3B5L4F6</accession>
<dbReference type="InterPro" id="IPR017853">
    <property type="entry name" value="GH"/>
</dbReference>
<dbReference type="InterPro" id="IPR006048">
    <property type="entry name" value="A-amylase/branching_C"/>
</dbReference>
<dbReference type="EC" id="2.4.1.18" evidence="3"/>
<dbReference type="Proteomes" id="UP000261380">
    <property type="component" value="Unplaced"/>
</dbReference>
<reference evidence="7" key="1">
    <citation type="submission" date="2025-08" db="UniProtKB">
        <authorList>
            <consortium name="Ensembl"/>
        </authorList>
    </citation>
    <scope>IDENTIFICATION</scope>
</reference>
<feature type="domain" description="Glycosyl hydrolase family 13 catalytic" evidence="6">
    <location>
        <begin position="163"/>
        <end position="469"/>
    </location>
</feature>
<dbReference type="GeneTree" id="ENSGT00390000017040"/>
<evidence type="ECO:0000259" key="6">
    <source>
        <dbReference type="SMART" id="SM00642"/>
    </source>
</evidence>
<dbReference type="GO" id="GO:0004553">
    <property type="term" value="F:hydrolase activity, hydrolyzing O-glycosyl compounds"/>
    <property type="evidence" value="ECO:0007669"/>
    <property type="project" value="InterPro"/>
</dbReference>
<evidence type="ECO:0000313" key="8">
    <source>
        <dbReference type="Proteomes" id="UP000261380"/>
    </source>
</evidence>
<dbReference type="Ensembl" id="ENSXCOT00000007295.1">
    <property type="protein sequence ID" value="ENSXCOP00000007203.1"/>
    <property type="gene ID" value="ENSXCOG00000005557.1"/>
</dbReference>
<organism evidence="7 8">
    <name type="scientific">Xiphophorus couchianus</name>
    <name type="common">Monterrey platyfish</name>
    <dbReference type="NCBI Taxonomy" id="32473"/>
    <lineage>
        <taxon>Eukaryota</taxon>
        <taxon>Metazoa</taxon>
        <taxon>Chordata</taxon>
        <taxon>Craniata</taxon>
        <taxon>Vertebrata</taxon>
        <taxon>Euteleostomi</taxon>
        <taxon>Actinopterygii</taxon>
        <taxon>Neopterygii</taxon>
        <taxon>Teleostei</taxon>
        <taxon>Neoteleostei</taxon>
        <taxon>Acanthomorphata</taxon>
        <taxon>Ovalentaria</taxon>
        <taxon>Atherinomorphae</taxon>
        <taxon>Cyprinodontiformes</taxon>
        <taxon>Poeciliidae</taxon>
        <taxon>Poeciliinae</taxon>
        <taxon>Xiphophorus</taxon>
    </lineage>
</organism>
<dbReference type="PANTHER" id="PTHR43651:SF3">
    <property type="entry name" value="1,4-ALPHA-GLUCAN-BRANCHING ENZYME"/>
    <property type="match status" value="1"/>
</dbReference>
<dbReference type="InterPro" id="IPR037439">
    <property type="entry name" value="Branching_enzy"/>
</dbReference>
<dbReference type="SUPFAM" id="SSF51445">
    <property type="entry name" value="(Trans)glycosidases"/>
    <property type="match status" value="1"/>
</dbReference>
<evidence type="ECO:0000256" key="3">
    <source>
        <dbReference type="ARBA" id="ARBA00012541"/>
    </source>
</evidence>
<dbReference type="CDD" id="cd02854">
    <property type="entry name" value="E_set_GBE_euk_N"/>
    <property type="match status" value="1"/>
</dbReference>
<sequence length="507" mass="58519">MLRKQVLLLEEAEGGVDQFTRSYRSFGVQRLPDNSLFFKEWAPAAEALFLTGEFNGWDKFSCPYSKKEFGKWELTIPPKPDNSPAVDHHTKLKVVVHTKDGDRIYRISPWAKYVTREEKSVIYDWVHWDPPQPYVHIHPRPKKPKSLRIYEAHVGIGSPEPKIASYKNFTHNVLPRIKDLGYNCIQLMAIMEHAYYASFGYQITSFFAASSRYGTPDELKEMVDVAHSMGIVVLLDVVHSHASKNTEDGLNAFDGSDSCFFHSPPRGEHTLWDSRLFNYASETKPRLEKCVQVYLFQFFFLNGAAAFLHHWYATNETLTIAIMGSYETNSPFPSLRALFNNTLCVAGNEFGHPEWLDFPREGNNQSYHYARRQFNLLDMDHLRYCQLYAFDRDMNRTEDKYGWLAAQPAYVSAKHEGDKVIVFDRANVLFIFNFHPNKSFQDYRVGVEAPGKYKIKLDSDEVQYGGHGRLDHNTDFFTEPQPFNGRSNSMLVNISNTILLTHQSNID</sequence>
<evidence type="ECO:0000256" key="2">
    <source>
        <dbReference type="ARBA" id="ARBA00009000"/>
    </source>
</evidence>
<dbReference type="Gene3D" id="3.20.20.80">
    <property type="entry name" value="Glycosidases"/>
    <property type="match status" value="2"/>
</dbReference>
<evidence type="ECO:0000256" key="4">
    <source>
        <dbReference type="ARBA" id="ARBA00022676"/>
    </source>
</evidence>
<dbReference type="FunFam" id="2.60.40.1180:FF:000014">
    <property type="entry name" value="1,4-alpha-glucan-branching enzyme"/>
    <property type="match status" value="1"/>
</dbReference>
<dbReference type="InterPro" id="IPR006047">
    <property type="entry name" value="GH13_cat_dom"/>
</dbReference>
<reference evidence="7" key="2">
    <citation type="submission" date="2025-09" db="UniProtKB">
        <authorList>
            <consortium name="Ensembl"/>
        </authorList>
    </citation>
    <scope>IDENTIFICATION</scope>
</reference>
<evidence type="ECO:0000256" key="1">
    <source>
        <dbReference type="ARBA" id="ARBA00000826"/>
    </source>
</evidence>
<dbReference type="GO" id="GO:0005978">
    <property type="term" value="P:glycogen biosynthetic process"/>
    <property type="evidence" value="ECO:0007669"/>
    <property type="project" value="InterPro"/>
</dbReference>
<protein>
    <recommendedName>
        <fullName evidence="3">1,4-alpha-glucan branching enzyme</fullName>
        <ecNumber evidence="3">2.4.1.18</ecNumber>
    </recommendedName>
</protein>
<dbReference type="GO" id="GO:0043169">
    <property type="term" value="F:cation binding"/>
    <property type="evidence" value="ECO:0007669"/>
    <property type="project" value="InterPro"/>
</dbReference>